<comment type="caution">
    <text evidence="2">The sequence shown here is derived from an EMBL/GenBank/DDBJ whole genome shotgun (WGS) entry which is preliminary data.</text>
</comment>
<dbReference type="AlphaFoldDB" id="A0A4R0REB9"/>
<name>A0A4R0REB9_9APHY</name>
<evidence type="ECO:0000313" key="2">
    <source>
        <dbReference type="EMBL" id="TCD66530.1"/>
    </source>
</evidence>
<feature type="compositionally biased region" description="Basic and acidic residues" evidence="1">
    <location>
        <begin position="32"/>
        <end position="43"/>
    </location>
</feature>
<feature type="region of interest" description="Disordered" evidence="1">
    <location>
        <begin position="184"/>
        <end position="236"/>
    </location>
</feature>
<feature type="compositionally biased region" description="Low complexity" evidence="1">
    <location>
        <begin position="215"/>
        <end position="236"/>
    </location>
</feature>
<feature type="region of interest" description="Disordered" evidence="1">
    <location>
        <begin position="1"/>
        <end position="43"/>
    </location>
</feature>
<evidence type="ECO:0000256" key="1">
    <source>
        <dbReference type="SAM" id="MobiDB-lite"/>
    </source>
</evidence>
<proteinExistence type="predicted"/>
<dbReference type="Proteomes" id="UP000292702">
    <property type="component" value="Unassembled WGS sequence"/>
</dbReference>
<organism evidence="2 3">
    <name type="scientific">Steccherinum ochraceum</name>
    <dbReference type="NCBI Taxonomy" id="92696"/>
    <lineage>
        <taxon>Eukaryota</taxon>
        <taxon>Fungi</taxon>
        <taxon>Dikarya</taxon>
        <taxon>Basidiomycota</taxon>
        <taxon>Agaricomycotina</taxon>
        <taxon>Agaricomycetes</taxon>
        <taxon>Polyporales</taxon>
        <taxon>Steccherinaceae</taxon>
        <taxon>Steccherinum</taxon>
    </lineage>
</organism>
<gene>
    <name evidence="2" type="ORF">EIP91_001250</name>
</gene>
<feature type="compositionally biased region" description="Polar residues" evidence="1">
    <location>
        <begin position="203"/>
        <end position="214"/>
    </location>
</feature>
<feature type="compositionally biased region" description="Low complexity" evidence="1">
    <location>
        <begin position="190"/>
        <end position="201"/>
    </location>
</feature>
<dbReference type="EMBL" id="RWJN01000131">
    <property type="protein sequence ID" value="TCD66530.1"/>
    <property type="molecule type" value="Genomic_DNA"/>
</dbReference>
<reference evidence="2 3" key="1">
    <citation type="submission" date="2018-11" db="EMBL/GenBank/DDBJ databases">
        <title>Genome assembly of Steccherinum ochraceum LE-BIN_3174, the white-rot fungus of the Steccherinaceae family (The Residual Polyporoid clade, Polyporales, Basidiomycota).</title>
        <authorList>
            <person name="Fedorova T.V."/>
            <person name="Glazunova O.A."/>
            <person name="Landesman E.O."/>
            <person name="Moiseenko K.V."/>
            <person name="Psurtseva N.V."/>
            <person name="Savinova O.S."/>
            <person name="Shakhova N.V."/>
            <person name="Tyazhelova T.V."/>
            <person name="Vasina D.V."/>
        </authorList>
    </citation>
    <scope>NUCLEOTIDE SEQUENCE [LARGE SCALE GENOMIC DNA]</scope>
    <source>
        <strain evidence="2 3">LE-BIN_3174</strain>
    </source>
</reference>
<dbReference type="OrthoDB" id="3198848at2759"/>
<keyword evidence="3" id="KW-1185">Reference proteome</keyword>
<protein>
    <submittedName>
        <fullName evidence="2">Uncharacterized protein</fullName>
    </submittedName>
</protein>
<accession>A0A4R0REB9</accession>
<sequence>MGRPSSRPYAPRTGSPLGLNRPGSMLKRKDKSRSPASDRADLARDPGKGLIVFRFNGKDVISKPGCTIEEGLRNARQGFPDLEGIPVSWVTFSTGTELRGPDEKVLGHNVADVSPVAWFQHMSQCPAYAVVNIAITYPRITLRDSDGHHASPQFADVDVQQALFEKENSSIAFPSIPAPDLTYSEPLPPYLTSSSSPPRSRTNSDASMSDQTSEASVRSGHSFSSFKSKAKNAFGL</sequence>
<evidence type="ECO:0000313" key="3">
    <source>
        <dbReference type="Proteomes" id="UP000292702"/>
    </source>
</evidence>